<evidence type="ECO:0000256" key="1">
    <source>
        <dbReference type="SAM" id="Phobius"/>
    </source>
</evidence>
<evidence type="ECO:0000313" key="2">
    <source>
        <dbReference type="EMBL" id="SQB26035.1"/>
    </source>
</evidence>
<accession>A0A2X2VRA2</accession>
<dbReference type="EMBL" id="UAVY01000002">
    <property type="protein sequence ID" value="SQB26035.1"/>
    <property type="molecule type" value="Genomic_DNA"/>
</dbReference>
<dbReference type="AlphaFoldDB" id="A0A2X2VRA2"/>
<keyword evidence="1" id="KW-0812">Transmembrane</keyword>
<evidence type="ECO:0000313" key="3">
    <source>
        <dbReference type="Proteomes" id="UP000251584"/>
    </source>
</evidence>
<organism evidence="2 3">
    <name type="scientific">Citrobacter koseri</name>
    <name type="common">Citrobacter diversus</name>
    <dbReference type="NCBI Taxonomy" id="545"/>
    <lineage>
        <taxon>Bacteria</taxon>
        <taxon>Pseudomonadati</taxon>
        <taxon>Pseudomonadota</taxon>
        <taxon>Gammaproteobacteria</taxon>
        <taxon>Enterobacterales</taxon>
        <taxon>Enterobacteriaceae</taxon>
        <taxon>Citrobacter</taxon>
    </lineage>
</organism>
<protein>
    <submittedName>
        <fullName evidence="2">Uncharacterized protein</fullName>
    </submittedName>
</protein>
<reference evidence="2 3" key="1">
    <citation type="submission" date="2018-06" db="EMBL/GenBank/DDBJ databases">
        <authorList>
            <consortium name="Pathogen Informatics"/>
            <person name="Doyle S."/>
        </authorList>
    </citation>
    <scope>NUCLEOTIDE SEQUENCE [LARGE SCALE GENOMIC DNA]</scope>
    <source>
        <strain evidence="2 3">NCTC10786</strain>
    </source>
</reference>
<dbReference type="Proteomes" id="UP000251584">
    <property type="component" value="Unassembled WGS sequence"/>
</dbReference>
<sequence length="62" mass="6588">MLTLPAVLPTPNETPLPLMMPVIQISALLSALLSVSVQPTFVALGHSMTRSVSFRGDIVDGR</sequence>
<feature type="transmembrane region" description="Helical" evidence="1">
    <location>
        <begin position="20"/>
        <end position="45"/>
    </location>
</feature>
<proteinExistence type="predicted"/>
<name>A0A2X2VRA2_CITKO</name>
<gene>
    <name evidence="2" type="ORF">NCTC10786_01731</name>
</gene>
<keyword evidence="1" id="KW-0472">Membrane</keyword>
<keyword evidence="1" id="KW-1133">Transmembrane helix</keyword>